<evidence type="ECO:0000256" key="19">
    <source>
        <dbReference type="ARBA" id="ARBA00082785"/>
    </source>
</evidence>
<dbReference type="Proteomes" id="UP000236370">
    <property type="component" value="Unassembled WGS sequence"/>
</dbReference>
<evidence type="ECO:0000256" key="2">
    <source>
        <dbReference type="ARBA" id="ARBA00004922"/>
    </source>
</evidence>
<dbReference type="EC" id="2.4.1.142" evidence="3"/>
<keyword evidence="5" id="KW-0597">Phosphoprotein</keyword>
<evidence type="ECO:0000256" key="16">
    <source>
        <dbReference type="ARBA" id="ARBA00045071"/>
    </source>
</evidence>
<evidence type="ECO:0000256" key="8">
    <source>
        <dbReference type="ARBA" id="ARBA00022692"/>
    </source>
</evidence>
<keyword evidence="9" id="KW-0256">Endoplasmic reticulum</keyword>
<evidence type="ECO:0000256" key="13">
    <source>
        <dbReference type="ARBA" id="ARBA00031434"/>
    </source>
</evidence>
<sequence length="353" mass="40379">MYLLWKLMWREPGAYIFLQNPPGLPSIAVCWFVGCLCGSKLVIDWHNYGYSIMGLVHGPNHPLVLLAKWYEKFFGRLSHLNLCVTNAMREDLADNWHIRALTVYDKPASFFKETPLDLQHRLFMKLGSTHSPFRARSEPEDPVTERSAFTERNAGSGLVTRLRERPALLVSSTSWTEDEDFSILLAALEKFEQLTLDGHNLPSLVCVITGKGPLREYYSRLIHQKHFQHIQVCTPWLEAEDYPLLLGSADLGVCLHTSSSGLDLPMKVVDMFGCCLPVCAVNFKCLHELVKHEENGLVFEDSEELAAQLQMLFSNFPDPEGKLNQFRKNLRESQQLRWDESWVQTVLPLVMDT</sequence>
<evidence type="ECO:0000256" key="14">
    <source>
        <dbReference type="ARBA" id="ARBA00031566"/>
    </source>
</evidence>
<accession>A0A2J8LA98</accession>
<dbReference type="EMBL" id="NBAG03000299">
    <property type="protein sequence ID" value="PNI44197.1"/>
    <property type="molecule type" value="Genomic_DNA"/>
</dbReference>
<comment type="pathway">
    <text evidence="2">Protein modification; protein glycosylation.</text>
</comment>
<evidence type="ECO:0000256" key="1">
    <source>
        <dbReference type="ARBA" id="ARBA00004389"/>
    </source>
</evidence>
<evidence type="ECO:0000256" key="17">
    <source>
        <dbReference type="ARBA" id="ARBA00056362"/>
    </source>
</evidence>
<dbReference type="InterPro" id="IPR001296">
    <property type="entry name" value="Glyco_trans_1"/>
</dbReference>
<name>A0A2J8LA98_PANTR</name>
<evidence type="ECO:0000313" key="22">
    <source>
        <dbReference type="Proteomes" id="UP000236370"/>
    </source>
</evidence>
<evidence type="ECO:0000313" key="21">
    <source>
        <dbReference type="EMBL" id="PNI44197.1"/>
    </source>
</evidence>
<comment type="similarity">
    <text evidence="18">Belongs to the glycosyltransferase group 1 family. Glycosyltransferase 33 subfamily.</text>
</comment>
<evidence type="ECO:0000256" key="4">
    <source>
        <dbReference type="ARBA" id="ARBA00015841"/>
    </source>
</evidence>
<gene>
    <name evidence="21" type="ORF">CK820_G0031253</name>
</gene>
<dbReference type="Pfam" id="PF00534">
    <property type="entry name" value="Glycos_transf_1"/>
    <property type="match status" value="1"/>
</dbReference>
<dbReference type="Gene3D" id="3.40.50.2000">
    <property type="entry name" value="Glycogen Phosphorylase B"/>
    <property type="match status" value="1"/>
</dbReference>
<proteinExistence type="inferred from homology"/>
<evidence type="ECO:0000256" key="3">
    <source>
        <dbReference type="ARBA" id="ARBA00012611"/>
    </source>
</evidence>
<dbReference type="GO" id="GO:0004578">
    <property type="term" value="F:chitobiosyldiphosphodolichol beta-mannosyltransferase activity"/>
    <property type="evidence" value="ECO:0007669"/>
    <property type="project" value="UniProtKB-EC"/>
</dbReference>
<keyword evidence="11" id="KW-1133">Transmembrane helix</keyword>
<evidence type="ECO:0000256" key="7">
    <source>
        <dbReference type="ARBA" id="ARBA00022679"/>
    </source>
</evidence>
<comment type="subcellular location">
    <subcellularLocation>
        <location evidence="1">Endoplasmic reticulum membrane</location>
        <topology evidence="1">Single-pass membrane protein</topology>
    </subcellularLocation>
</comment>
<dbReference type="PROSITE" id="PS51257">
    <property type="entry name" value="PROKAR_LIPOPROTEIN"/>
    <property type="match status" value="1"/>
</dbReference>
<evidence type="ECO:0000259" key="20">
    <source>
        <dbReference type="Pfam" id="PF00534"/>
    </source>
</evidence>
<keyword evidence="12" id="KW-0472">Membrane</keyword>
<keyword evidence="10" id="KW-0735">Signal-anchor</keyword>
<keyword evidence="6" id="KW-0328">Glycosyltransferase</keyword>
<protein>
    <recommendedName>
        <fullName evidence="4">Chitobiosyldiphosphodolichol beta-mannosyltransferase</fullName>
        <ecNumber evidence="3">2.4.1.142</ecNumber>
    </recommendedName>
    <alternativeName>
        <fullName evidence="19">Asparagine-linked glycosylation protein 1 homolog</fullName>
    </alternativeName>
    <alternativeName>
        <fullName evidence="14">Beta-1,4-mannosyltransferase</fullName>
    </alternativeName>
    <alternativeName>
        <fullName evidence="15">GDP-Man:GlcNAc2-PP-dolichol mannosyltransferase</fullName>
    </alternativeName>
    <alternativeName>
        <fullName evidence="13">GDP-mannose-dolichol diphosphochitobiose mannosyltransferase</fullName>
    </alternativeName>
</protein>
<dbReference type="FunFam" id="3.40.50.2000:FF:000096">
    <property type="entry name" value="ALG1, chitobiosyldiphosphodolichol beta-mannosyltransferase"/>
    <property type="match status" value="1"/>
</dbReference>
<evidence type="ECO:0000256" key="11">
    <source>
        <dbReference type="ARBA" id="ARBA00022989"/>
    </source>
</evidence>
<dbReference type="InterPro" id="IPR026051">
    <property type="entry name" value="ALG1-like"/>
</dbReference>
<dbReference type="PANTHER" id="PTHR13036:SF1">
    <property type="entry name" value="CHITOBIOSYLDIPHOSPHODOLICHOL BETA-MANNOSYLTRANSFERASE"/>
    <property type="match status" value="1"/>
</dbReference>
<dbReference type="PANTHER" id="PTHR13036">
    <property type="entry name" value="BETA1,4 MANNOSYLTRANSFERASE"/>
    <property type="match status" value="1"/>
</dbReference>
<organism evidence="21 22">
    <name type="scientific">Pan troglodytes</name>
    <name type="common">Chimpanzee</name>
    <dbReference type="NCBI Taxonomy" id="9598"/>
    <lineage>
        <taxon>Eukaryota</taxon>
        <taxon>Metazoa</taxon>
        <taxon>Chordata</taxon>
        <taxon>Craniata</taxon>
        <taxon>Vertebrata</taxon>
        <taxon>Euteleostomi</taxon>
        <taxon>Mammalia</taxon>
        <taxon>Eutheria</taxon>
        <taxon>Euarchontoglires</taxon>
        <taxon>Primates</taxon>
        <taxon>Haplorrhini</taxon>
        <taxon>Catarrhini</taxon>
        <taxon>Hominidae</taxon>
        <taxon>Pan</taxon>
    </lineage>
</organism>
<evidence type="ECO:0000256" key="18">
    <source>
        <dbReference type="ARBA" id="ARBA00061237"/>
    </source>
</evidence>
<evidence type="ECO:0000256" key="6">
    <source>
        <dbReference type="ARBA" id="ARBA00022676"/>
    </source>
</evidence>
<feature type="domain" description="Glycosyl transferase family 1" evidence="20">
    <location>
        <begin position="163"/>
        <end position="328"/>
    </location>
</feature>
<keyword evidence="7" id="KW-0808">Transferase</keyword>
<dbReference type="AlphaFoldDB" id="A0A2J8LA98"/>
<dbReference type="GO" id="GO:0005789">
    <property type="term" value="C:endoplasmic reticulum membrane"/>
    <property type="evidence" value="ECO:0007669"/>
    <property type="project" value="UniProtKB-SubCell"/>
</dbReference>
<reference evidence="21 22" key="1">
    <citation type="submission" date="2017-12" db="EMBL/GenBank/DDBJ databases">
        <title>High-resolution comparative analysis of great ape genomes.</title>
        <authorList>
            <person name="Pollen A."/>
            <person name="Hastie A."/>
            <person name="Hormozdiari F."/>
            <person name="Dougherty M."/>
            <person name="Liu R."/>
            <person name="Chaisson M."/>
            <person name="Hoppe E."/>
            <person name="Hill C."/>
            <person name="Pang A."/>
            <person name="Hillier L."/>
            <person name="Baker C."/>
            <person name="Armstrong J."/>
            <person name="Shendure J."/>
            <person name="Paten B."/>
            <person name="Wilson R."/>
            <person name="Chao H."/>
            <person name="Schneider V."/>
            <person name="Ventura M."/>
            <person name="Kronenberg Z."/>
            <person name="Murali S."/>
            <person name="Gordon D."/>
            <person name="Cantsilieris S."/>
            <person name="Munson K."/>
            <person name="Nelson B."/>
            <person name="Raja A."/>
            <person name="Underwood J."/>
            <person name="Diekhans M."/>
            <person name="Fiddes I."/>
            <person name="Haussler D."/>
            <person name="Eichler E."/>
        </authorList>
    </citation>
    <scope>NUCLEOTIDE SEQUENCE [LARGE SCALE GENOMIC DNA]</scope>
    <source>
        <strain evidence="21">Yerkes chimp pedigree #C0471</strain>
        <tissue evidence="21">Blood</tissue>
    </source>
</reference>
<evidence type="ECO:0000256" key="15">
    <source>
        <dbReference type="ARBA" id="ARBA00033088"/>
    </source>
</evidence>
<keyword evidence="8" id="KW-0812">Transmembrane</keyword>
<comment type="caution">
    <text evidence="21">The sequence shown here is derived from an EMBL/GenBank/DDBJ whole genome shotgun (WGS) entry which is preliminary data.</text>
</comment>
<evidence type="ECO:0000256" key="10">
    <source>
        <dbReference type="ARBA" id="ARBA00022968"/>
    </source>
</evidence>
<comment type="catalytic activity">
    <reaction evidence="16">
        <text>an N,N'-diacetylchitobiosyl-diphospho-di-trans,poly-cis-dolichol + GDP-alpha-D-mannose = a beta-D-Man-(1-&gt;4)-beta-D-GlcNAc-(1-&gt;4)-alpha-D-GlcNAc-diphospho-di-trans,poly-cis-dolichol + GDP + H(+)</text>
        <dbReference type="Rhea" id="RHEA:13865"/>
        <dbReference type="Rhea" id="RHEA-COMP:19510"/>
        <dbReference type="Rhea" id="RHEA-COMP:19511"/>
        <dbReference type="ChEBI" id="CHEBI:15378"/>
        <dbReference type="ChEBI" id="CHEBI:57269"/>
        <dbReference type="ChEBI" id="CHEBI:57527"/>
        <dbReference type="ChEBI" id="CHEBI:58189"/>
        <dbReference type="ChEBI" id="CHEBI:58472"/>
        <dbReference type="EC" id="2.4.1.142"/>
    </reaction>
    <physiologicalReaction direction="left-to-right" evidence="16">
        <dbReference type="Rhea" id="RHEA:13866"/>
    </physiologicalReaction>
</comment>
<evidence type="ECO:0000256" key="5">
    <source>
        <dbReference type="ARBA" id="ARBA00022553"/>
    </source>
</evidence>
<dbReference type="SUPFAM" id="SSF53756">
    <property type="entry name" value="UDP-Glycosyltransferase/glycogen phosphorylase"/>
    <property type="match status" value="1"/>
</dbReference>
<comment type="function">
    <text evidence="17">Mannosyltransferase that operates in the biosynthetic pathway of dolichol-linked oligosaccharides, the glycan precursors employed in protein asparagine (N)-glycosylation. The assembly of dolichol-linked oligosaccharides begins on the cytosolic side of the endoplasmic reticulum membrane and finishes in its lumen. The sequential addition of sugars to dolichol pyrophosphate produces dolichol-linked oligosaccharides containing fourteen sugars, including two GlcNAcs, nine mannoses and three glucoses. Once assembled, the oligosaccharide is transferred from the lipid to nascent proteins by oligosaccharyltransferases. Catalyzes, on the cytoplasmic face of the endoplasmic reticulum, the addition of the first mannose residues to the dolichol-linked oligosaccharide chain, to produce Man1GlcNAc(2)-PP-dolichol core oligosaccharide. Man1GlcNAc(2)-PP-dolichol is a substrate for ALG2, the following enzyme in the biosynthetic pathway.</text>
</comment>
<evidence type="ECO:0000256" key="9">
    <source>
        <dbReference type="ARBA" id="ARBA00022824"/>
    </source>
</evidence>
<dbReference type="EMBL" id="NBAG03000299">
    <property type="protein sequence ID" value="PNI44198.1"/>
    <property type="molecule type" value="Genomic_DNA"/>
</dbReference>
<evidence type="ECO:0000256" key="12">
    <source>
        <dbReference type="ARBA" id="ARBA00023136"/>
    </source>
</evidence>